<reference evidence="1" key="1">
    <citation type="submission" date="2023-05" db="EMBL/GenBank/DDBJ databases">
        <authorList>
            <person name="Stuckert A."/>
        </authorList>
    </citation>
    <scope>NUCLEOTIDE SEQUENCE</scope>
</reference>
<sequence length="87" mass="9361">MGPCTPPLMLCQARKSGSGAPFYPSSCCARPIICRWAPRTDSSHKALPVALNLSMGPCTASSCLLPRIRECHGSLLQTVPLLRARRP</sequence>
<gene>
    <name evidence="1" type="ORF">SPARVUS_LOCUS1859092</name>
</gene>
<evidence type="ECO:0000313" key="1">
    <source>
        <dbReference type="EMBL" id="CAI9541082.1"/>
    </source>
</evidence>
<dbReference type="Proteomes" id="UP001162483">
    <property type="component" value="Unassembled WGS sequence"/>
</dbReference>
<dbReference type="EMBL" id="CATNWA010001743">
    <property type="protein sequence ID" value="CAI9541082.1"/>
    <property type="molecule type" value="Genomic_DNA"/>
</dbReference>
<keyword evidence="2" id="KW-1185">Reference proteome</keyword>
<name>A0ABN9AYF4_9NEOB</name>
<accession>A0ABN9AYF4</accession>
<proteinExistence type="predicted"/>
<protein>
    <submittedName>
        <fullName evidence="1">Uncharacterized protein</fullName>
    </submittedName>
</protein>
<comment type="caution">
    <text evidence="1">The sequence shown here is derived from an EMBL/GenBank/DDBJ whole genome shotgun (WGS) entry which is preliminary data.</text>
</comment>
<evidence type="ECO:0000313" key="2">
    <source>
        <dbReference type="Proteomes" id="UP001162483"/>
    </source>
</evidence>
<organism evidence="1 2">
    <name type="scientific">Staurois parvus</name>
    <dbReference type="NCBI Taxonomy" id="386267"/>
    <lineage>
        <taxon>Eukaryota</taxon>
        <taxon>Metazoa</taxon>
        <taxon>Chordata</taxon>
        <taxon>Craniata</taxon>
        <taxon>Vertebrata</taxon>
        <taxon>Euteleostomi</taxon>
        <taxon>Amphibia</taxon>
        <taxon>Batrachia</taxon>
        <taxon>Anura</taxon>
        <taxon>Neobatrachia</taxon>
        <taxon>Ranoidea</taxon>
        <taxon>Ranidae</taxon>
        <taxon>Staurois</taxon>
    </lineage>
</organism>